<dbReference type="Gene3D" id="3.40.50.300">
    <property type="entry name" value="P-loop containing nucleotide triphosphate hydrolases"/>
    <property type="match status" value="1"/>
</dbReference>
<evidence type="ECO:0000256" key="1">
    <source>
        <dbReference type="SAM" id="MobiDB-lite"/>
    </source>
</evidence>
<reference evidence="3 4" key="1">
    <citation type="submission" date="2024-08" db="EMBL/GenBank/DDBJ databases">
        <authorList>
            <person name="Cucini C."/>
            <person name="Frati F."/>
        </authorList>
    </citation>
    <scope>NUCLEOTIDE SEQUENCE [LARGE SCALE GENOMIC DNA]</scope>
</reference>
<dbReference type="InterPro" id="IPR026314">
    <property type="entry name" value="YLP_motif_con_p1"/>
</dbReference>
<feature type="region of interest" description="Disordered" evidence="1">
    <location>
        <begin position="124"/>
        <end position="249"/>
    </location>
</feature>
<accession>A0ABP1QYX6</accession>
<feature type="compositionally biased region" description="Basic and acidic residues" evidence="1">
    <location>
        <begin position="305"/>
        <end position="329"/>
    </location>
</feature>
<feature type="domain" description="YLPM1-like spectrin repeat" evidence="2">
    <location>
        <begin position="493"/>
        <end position="553"/>
    </location>
</feature>
<feature type="region of interest" description="Disordered" evidence="1">
    <location>
        <begin position="1487"/>
        <end position="1510"/>
    </location>
</feature>
<feature type="compositionally biased region" description="Basic and acidic residues" evidence="1">
    <location>
        <begin position="986"/>
        <end position="999"/>
    </location>
</feature>
<evidence type="ECO:0000259" key="2">
    <source>
        <dbReference type="Pfam" id="PF26583"/>
    </source>
</evidence>
<feature type="compositionally biased region" description="Polar residues" evidence="1">
    <location>
        <begin position="677"/>
        <end position="691"/>
    </location>
</feature>
<feature type="compositionally biased region" description="Pro residues" evidence="1">
    <location>
        <begin position="132"/>
        <end position="144"/>
    </location>
</feature>
<dbReference type="EMBL" id="CAXLJM020000046">
    <property type="protein sequence ID" value="CAL8111689.1"/>
    <property type="molecule type" value="Genomic_DNA"/>
</dbReference>
<dbReference type="Pfam" id="PF26583">
    <property type="entry name" value="Spectrin_YLPM1"/>
    <property type="match status" value="1"/>
</dbReference>
<comment type="caution">
    <text evidence="3">The sequence shown here is derived from an EMBL/GenBank/DDBJ whole genome shotgun (WGS) entry which is preliminary data.</text>
</comment>
<dbReference type="InterPro" id="IPR027417">
    <property type="entry name" value="P-loop_NTPase"/>
</dbReference>
<feature type="region of interest" description="Disordered" evidence="1">
    <location>
        <begin position="843"/>
        <end position="863"/>
    </location>
</feature>
<dbReference type="SUPFAM" id="SSF52540">
    <property type="entry name" value="P-loop containing nucleoside triphosphate hydrolases"/>
    <property type="match status" value="1"/>
</dbReference>
<keyword evidence="4" id="KW-1185">Reference proteome</keyword>
<proteinExistence type="predicted"/>
<feature type="compositionally biased region" description="Polar residues" evidence="1">
    <location>
        <begin position="148"/>
        <end position="157"/>
    </location>
</feature>
<feature type="compositionally biased region" description="Polar residues" evidence="1">
    <location>
        <begin position="269"/>
        <end position="281"/>
    </location>
</feature>
<dbReference type="InterPro" id="IPR058903">
    <property type="entry name" value="Spectrin_YLPM1-like"/>
</dbReference>
<feature type="compositionally biased region" description="Acidic residues" evidence="1">
    <location>
        <begin position="1487"/>
        <end position="1497"/>
    </location>
</feature>
<feature type="compositionally biased region" description="Polar residues" evidence="1">
    <location>
        <begin position="575"/>
        <end position="590"/>
    </location>
</feature>
<protein>
    <recommendedName>
        <fullName evidence="2">YLPM1-like spectrin repeat domain-containing protein</fullName>
    </recommendedName>
</protein>
<organism evidence="3 4">
    <name type="scientific">Orchesella dallaii</name>
    <dbReference type="NCBI Taxonomy" id="48710"/>
    <lineage>
        <taxon>Eukaryota</taxon>
        <taxon>Metazoa</taxon>
        <taxon>Ecdysozoa</taxon>
        <taxon>Arthropoda</taxon>
        <taxon>Hexapoda</taxon>
        <taxon>Collembola</taxon>
        <taxon>Entomobryomorpha</taxon>
        <taxon>Entomobryoidea</taxon>
        <taxon>Orchesellidae</taxon>
        <taxon>Orchesellinae</taxon>
        <taxon>Orchesella</taxon>
    </lineage>
</organism>
<feature type="compositionally biased region" description="Basic and acidic residues" evidence="1">
    <location>
        <begin position="373"/>
        <end position="415"/>
    </location>
</feature>
<feature type="compositionally biased region" description="Basic and acidic residues" evidence="1">
    <location>
        <begin position="767"/>
        <end position="787"/>
    </location>
</feature>
<sequence length="1648" mass="185266">MYGGYGNIWNQGSTQWPSANVQNQNQFPVQNPQLAGTNPMNVAQTFQGQQQAMGSFGGQNSGAVGTNTTQAGMMGYMNMGMTANPYMNYGGNAAALMNANTNTAWLGNQFSFQQQQYVQSMAQSNLNNFPGGRPPLPPGPPPSDKPTTDTTSLNQKQGLFGIPNNPTSNVNSNLNKQPPLPPYANPSLHMNQQRPPPPPPPTNSNVAQPHQPPPPPPTGPPPSQTASQSLLGAVPGLIANTTMPSYSSLKPEDAYNIIKSAAALGILPSNGSLGPPTTLNVSEELFGSKNGKGIPGLDMEDDPEQDHKSPSTEVIDLEKEPEQRLKLEADVNQDPINKSSSKPPSEPISNDISKEGSSWSNASPIKRMPVPEAVKKPAENVPKKNELVWELRSDVQDKSWTRDVSPKPGTRDVSPKPDTAYNTNRWGSESSAKTASEKKFSDNDSGVFKINDETSMKEKSSKVCSSESKTDGKAVRIPLEPEEGKEIVYDRKSLKQFDKIFREWEAQFENWKKDNENHPNQNAYDEYLEQWNKWRKQLLEQRRSILDTMTKAKMDSKEILLAKIESIEDEEAGNPTVTSAQVSKESFPSNVEVQPAKIGNIGKNVDSINPFEAALLDSDGGKRATPLISSFESNKPLGVPPLIPGLHKKSQSISSNNERSDREQDRPVERISRNARNDQSGFENQSQNKTDVNPFDMASSFGDNRSGTRDSNTQQNKSDTSPFKMGRNSFGDNASATGRGHNQENTRDVNPFEMDSGSYGINTSSTREGKSMPEKDSFDSKAERVRIPFDWSLPSQNKPDNNPFAMASNNPFVQPRGQNPFEFKQQDKLPSLDDFIKQAKVEFPTSDSPPHNRQQQMMSSNPFSMNMSSTSIGERQNTSMRMETQVERIRRDPLGDFPNQNPSSSGIGKALRLEANPVGMPLLIASKPDTPPPKDEIDEISHLFSRDRGPVIEDSNLGREVRINDVEYVEEAEVIDYAANSMDDMDFPRGENPDTKEEDFSLEESDVIDYSQGIPPNEMEDFPGAPEYGEMGYQDDFNHGYPPYHETLGRGRGRGQPPGPWGRGYSRGYPPGHHMYGRGSRIEEPHYSEFGPVPPRGRPYARGMPMGRGGPEPQWYHHDDRNLMAQNHPPVVPPVVELSPSPSPEPAPAIKIAPPNPEFDRERRRSRSRERMPRGRDERSRSRSRERTNRRGRDGSIEKRERRRESSPYNSRRDRERDKRSSPDRRSRNDDKRDRDRDRDRDRHNRDRRARSKSPAEDRLTVVRNPLFPSASAGVLSSAASNPPPPRYQTVLIEDILNMPGRAKRPPRLVVFMRGLPGAGKSHCVGLIKEREVQMGGKAPRILSLDNYFMTEMEKKEKDPVTGVEIKKTVMEYEYDDEREPLYRAQLIRQFRKTLDEGYFSFVIVDCVNEYARHFDEMSSFATQKRFQVYVAEIEESVDVCVKRNIHKRSKEEILKISKCWERTPSNLIKLDTRTLLQDEAVQDVEMEDVSDVETDNNTEKALTPAERGKIGPQVEELEDIEDEDSGDHLLQSPVVSSFTSKWDTIEQSQEKLNKLDGLMKKRRTNDEAAPGDSGQSIEAWLTSNTPEDYVQRRETRPGQKRVRWADIEERREQEKMREMGFVVGHTDWKRMMDPTFGSSALTKTKFI</sequence>
<feature type="compositionally biased region" description="Basic and acidic residues" evidence="1">
    <location>
        <begin position="1158"/>
        <end position="1245"/>
    </location>
</feature>
<dbReference type="PANTHER" id="PTHR13413">
    <property type="entry name" value="YLP MOTIF CONTAINING PROTEIN NUCLEAR PROTEIN ZAP"/>
    <property type="match status" value="1"/>
</dbReference>
<feature type="compositionally biased region" description="Polar residues" evidence="1">
    <location>
        <begin position="845"/>
        <end position="856"/>
    </location>
</feature>
<dbReference type="Proteomes" id="UP001642540">
    <property type="component" value="Unassembled WGS sequence"/>
</dbReference>
<name>A0ABP1QYX6_9HEXA</name>
<feature type="compositionally biased region" description="Basic and acidic residues" evidence="1">
    <location>
        <begin position="658"/>
        <end position="676"/>
    </location>
</feature>
<feature type="region of interest" description="Disordered" evidence="1">
    <location>
        <begin position="268"/>
        <end position="445"/>
    </location>
</feature>
<evidence type="ECO:0000313" key="3">
    <source>
        <dbReference type="EMBL" id="CAL8111689.1"/>
    </source>
</evidence>
<feature type="compositionally biased region" description="Polar residues" evidence="1">
    <location>
        <begin position="239"/>
        <end position="248"/>
    </location>
</feature>
<feature type="region of interest" description="Disordered" evidence="1">
    <location>
        <begin position="627"/>
        <end position="820"/>
    </location>
</feature>
<dbReference type="PANTHER" id="PTHR13413:SF0">
    <property type="entry name" value="YLP MOTIF-CONTAINING PROTEIN 1"/>
    <property type="match status" value="1"/>
</dbReference>
<dbReference type="Pfam" id="PF13671">
    <property type="entry name" value="AAA_33"/>
    <property type="match status" value="1"/>
</dbReference>
<feature type="compositionally biased region" description="Polar residues" evidence="1">
    <location>
        <begin position="701"/>
        <end position="721"/>
    </location>
</feature>
<evidence type="ECO:0000313" key="4">
    <source>
        <dbReference type="Proteomes" id="UP001642540"/>
    </source>
</evidence>
<feature type="compositionally biased region" description="Low complexity" evidence="1">
    <location>
        <begin position="163"/>
        <end position="175"/>
    </location>
</feature>
<gene>
    <name evidence="3" type="ORF">ODALV1_LOCUS15265</name>
</gene>
<feature type="compositionally biased region" description="Low complexity" evidence="1">
    <location>
        <begin position="335"/>
        <end position="350"/>
    </location>
</feature>
<feature type="region of interest" description="Disordered" evidence="1">
    <location>
        <begin position="982"/>
        <end position="1002"/>
    </location>
</feature>
<feature type="region of interest" description="Disordered" evidence="1">
    <location>
        <begin position="1036"/>
        <end position="1264"/>
    </location>
</feature>
<feature type="region of interest" description="Disordered" evidence="1">
    <location>
        <begin position="568"/>
        <end position="590"/>
    </location>
</feature>
<feature type="compositionally biased region" description="Pro residues" evidence="1">
    <location>
        <begin position="210"/>
        <end position="223"/>
    </location>
</feature>